<dbReference type="OrthoDB" id="431202at2759"/>
<gene>
    <name evidence="3" type="ORF">ENH_00047570</name>
</gene>
<dbReference type="PANTHER" id="PTHR31735">
    <property type="entry name" value="VACUOLAR MEMBRANE PROTEIN YPL162C"/>
    <property type="match status" value="1"/>
</dbReference>
<dbReference type="VEuPathDB" id="ToxoDB:ENH_00047570"/>
<keyword evidence="2" id="KW-0472">Membrane</keyword>
<dbReference type="RefSeq" id="XP_013436552.1">
    <property type="nucleotide sequence ID" value="XM_013581098.1"/>
</dbReference>
<evidence type="ECO:0000313" key="4">
    <source>
        <dbReference type="Proteomes" id="UP000030754"/>
    </source>
</evidence>
<sequence length="206" mass="21397">MFSPPARGVVAAGAVGGSFLCLPLSKALAVNLGGAGLMATMLEEDVCIWYWINIMVDTTLGVYVQYMLLRGARRLFKGAKCLEYGSYGSPPRWSACLSQALSWQAFCLFMKIFASAFMLALQEPLGKLGNGSCSSSSCINSNSSSSSCSRSTCSSCSSSSCSNSSSSSSCCCSSSSSSCCCSSSSSSRNDRKPSAFETSGVVCAHG</sequence>
<evidence type="ECO:0000313" key="3">
    <source>
        <dbReference type="EMBL" id="CDJ68085.1"/>
    </source>
</evidence>
<feature type="transmembrane region" description="Helical" evidence="2">
    <location>
        <begin position="48"/>
        <end position="69"/>
    </location>
</feature>
<evidence type="ECO:0008006" key="5">
    <source>
        <dbReference type="Google" id="ProtNLM"/>
    </source>
</evidence>
<dbReference type="PANTHER" id="PTHR31735:SF1">
    <property type="entry name" value="VACUOLAR MEMBRANE PROTEIN YPL162C"/>
    <property type="match status" value="1"/>
</dbReference>
<dbReference type="AlphaFoldDB" id="U6N2E1"/>
<reference evidence="3" key="2">
    <citation type="submission" date="2013-10" db="EMBL/GenBank/DDBJ databases">
        <authorList>
            <person name="Aslett M."/>
        </authorList>
    </citation>
    <scope>NUCLEOTIDE SEQUENCE [LARGE SCALE GENOMIC DNA]</scope>
    <source>
        <strain evidence="3">Houghton</strain>
    </source>
</reference>
<dbReference type="InterPro" id="IPR022127">
    <property type="entry name" value="STIMATE/YPL162C"/>
</dbReference>
<accession>U6N2E1</accession>
<keyword evidence="4" id="KW-1185">Reference proteome</keyword>
<keyword evidence="2" id="KW-0812">Transmembrane</keyword>
<dbReference type="GeneID" id="25474910"/>
<evidence type="ECO:0000256" key="2">
    <source>
        <dbReference type="SAM" id="Phobius"/>
    </source>
</evidence>
<dbReference type="EMBL" id="HG725381">
    <property type="protein sequence ID" value="CDJ68085.1"/>
    <property type="molecule type" value="Genomic_DNA"/>
</dbReference>
<organism evidence="3 4">
    <name type="scientific">Eimeria necatrix</name>
    <dbReference type="NCBI Taxonomy" id="51315"/>
    <lineage>
        <taxon>Eukaryota</taxon>
        <taxon>Sar</taxon>
        <taxon>Alveolata</taxon>
        <taxon>Apicomplexa</taxon>
        <taxon>Conoidasida</taxon>
        <taxon>Coccidia</taxon>
        <taxon>Eucoccidiorida</taxon>
        <taxon>Eimeriorina</taxon>
        <taxon>Eimeriidae</taxon>
        <taxon>Eimeria</taxon>
    </lineage>
</organism>
<dbReference type="Pfam" id="PF12400">
    <property type="entry name" value="STIMATE"/>
    <property type="match status" value="1"/>
</dbReference>
<dbReference type="Proteomes" id="UP000030754">
    <property type="component" value="Unassembled WGS sequence"/>
</dbReference>
<keyword evidence="2" id="KW-1133">Transmembrane helix</keyword>
<proteinExistence type="predicted"/>
<protein>
    <recommendedName>
        <fullName evidence="5">Transmembrane protein</fullName>
    </recommendedName>
</protein>
<evidence type="ECO:0000256" key="1">
    <source>
        <dbReference type="SAM" id="MobiDB-lite"/>
    </source>
</evidence>
<feature type="compositionally biased region" description="Cys residues" evidence="1">
    <location>
        <begin position="169"/>
        <end position="182"/>
    </location>
</feature>
<feature type="region of interest" description="Disordered" evidence="1">
    <location>
        <begin position="166"/>
        <end position="206"/>
    </location>
</feature>
<name>U6N2E1_9EIME</name>
<reference evidence="3" key="1">
    <citation type="submission" date="2013-10" db="EMBL/GenBank/DDBJ databases">
        <title>Genomic analysis of the causative agents of coccidiosis in chickens.</title>
        <authorList>
            <person name="Reid A.J."/>
            <person name="Blake D."/>
            <person name="Billington K."/>
            <person name="Browne H."/>
            <person name="Dunn M."/>
            <person name="Hung S."/>
            <person name="Kawahara F."/>
            <person name="Miranda-Saavedra D."/>
            <person name="Mourier T."/>
            <person name="Nagra H."/>
            <person name="Otto T.D."/>
            <person name="Rawlings N."/>
            <person name="Sanchez A."/>
            <person name="Sanders M."/>
            <person name="Subramaniam C."/>
            <person name="Tay Y."/>
            <person name="Dear P."/>
            <person name="Doerig C."/>
            <person name="Gruber A."/>
            <person name="Parkinson J."/>
            <person name="Shirley M."/>
            <person name="Wan K.L."/>
            <person name="Berriman M."/>
            <person name="Tomley F."/>
            <person name="Pain A."/>
        </authorList>
    </citation>
    <scope>NUCLEOTIDE SEQUENCE [LARGE SCALE GENOMIC DNA]</scope>
    <source>
        <strain evidence="3">Houghton</strain>
    </source>
</reference>
<dbReference type="GO" id="GO:0016020">
    <property type="term" value="C:membrane"/>
    <property type="evidence" value="ECO:0007669"/>
    <property type="project" value="TreeGrafter"/>
</dbReference>